<protein>
    <submittedName>
        <fullName evidence="4">U-box domain-containing protein</fullName>
    </submittedName>
</protein>
<reference evidence="5" key="2">
    <citation type="journal article" date="2018" name="BMC Genomics">
        <title>A manually annotated Actinidia chinensis var. chinensis (kiwifruit) genome highlights the challenges associated with draft genomes and gene prediction in plants.</title>
        <authorList>
            <person name="Pilkington S.M."/>
            <person name="Crowhurst R."/>
            <person name="Hilario E."/>
            <person name="Nardozza S."/>
            <person name="Fraser L."/>
            <person name="Peng Y."/>
            <person name="Gunaseelan K."/>
            <person name="Simpson R."/>
            <person name="Tahir J."/>
            <person name="Deroles S.C."/>
            <person name="Templeton K."/>
            <person name="Luo Z."/>
            <person name="Davy M."/>
            <person name="Cheng C."/>
            <person name="McNeilage M."/>
            <person name="Scaglione D."/>
            <person name="Liu Y."/>
            <person name="Zhang Q."/>
            <person name="Datson P."/>
            <person name="De Silva N."/>
            <person name="Gardiner S.E."/>
            <person name="Bassett H."/>
            <person name="Chagne D."/>
            <person name="McCallum J."/>
            <person name="Dzierzon H."/>
            <person name="Deng C."/>
            <person name="Wang Y.Y."/>
            <person name="Barron L."/>
            <person name="Manako K."/>
            <person name="Bowen J."/>
            <person name="Foster T.M."/>
            <person name="Erridge Z.A."/>
            <person name="Tiffin H."/>
            <person name="Waite C.N."/>
            <person name="Davies K.M."/>
            <person name="Grierson E.P."/>
            <person name="Laing W.A."/>
            <person name="Kirk R."/>
            <person name="Chen X."/>
            <person name="Wood M."/>
            <person name="Montefiori M."/>
            <person name="Brummell D.A."/>
            <person name="Schwinn K.E."/>
            <person name="Catanach A."/>
            <person name="Fullerton C."/>
            <person name="Li D."/>
            <person name="Meiyalaghan S."/>
            <person name="Nieuwenhuizen N."/>
            <person name="Read N."/>
            <person name="Prakash R."/>
            <person name="Hunter D."/>
            <person name="Zhang H."/>
            <person name="McKenzie M."/>
            <person name="Knabel M."/>
            <person name="Harris A."/>
            <person name="Allan A.C."/>
            <person name="Gleave A."/>
            <person name="Chen A."/>
            <person name="Janssen B.J."/>
            <person name="Plunkett B."/>
            <person name="Ampomah-Dwamena C."/>
            <person name="Voogd C."/>
            <person name="Leif D."/>
            <person name="Lafferty D."/>
            <person name="Souleyre E.J.F."/>
            <person name="Varkonyi-Gasic E."/>
            <person name="Gambi F."/>
            <person name="Hanley J."/>
            <person name="Yao J.L."/>
            <person name="Cheung J."/>
            <person name="David K.M."/>
            <person name="Warren B."/>
            <person name="Marsh K."/>
            <person name="Snowden K.C."/>
            <person name="Lin-Wang K."/>
            <person name="Brian L."/>
            <person name="Martinez-Sanchez M."/>
            <person name="Wang M."/>
            <person name="Ileperuma N."/>
            <person name="Macnee N."/>
            <person name="Campin R."/>
            <person name="McAtee P."/>
            <person name="Drummond R.S.M."/>
            <person name="Espley R.V."/>
            <person name="Ireland H.S."/>
            <person name="Wu R."/>
            <person name="Atkinson R.G."/>
            <person name="Karunairetnam S."/>
            <person name="Bulley S."/>
            <person name="Chunkath S."/>
            <person name="Hanley Z."/>
            <person name="Storey R."/>
            <person name="Thrimawithana A.H."/>
            <person name="Thomson S."/>
            <person name="David C."/>
            <person name="Testolin R."/>
            <person name="Huang H."/>
            <person name="Hellens R.P."/>
            <person name="Schaffer R.J."/>
        </authorList>
    </citation>
    <scope>NUCLEOTIDE SEQUENCE [LARGE SCALE GENOMIC DNA]</scope>
    <source>
        <strain evidence="5">cv. Red5</strain>
    </source>
</reference>
<dbReference type="PANTHER" id="PTHR46700">
    <property type="entry name" value="ARM REPEAT SUPERFAMILY PROTEIN"/>
    <property type="match status" value="1"/>
</dbReference>
<dbReference type="Proteomes" id="UP000241394">
    <property type="component" value="Chromosome LG18"/>
</dbReference>
<dbReference type="STRING" id="1590841.A0A2R6QAA7"/>
<dbReference type="FunCoup" id="A0A2R6QAA7">
    <property type="interactions" value="25"/>
</dbReference>
<reference evidence="4 5" key="1">
    <citation type="submission" date="2017-07" db="EMBL/GenBank/DDBJ databases">
        <title>An improved, manually edited Actinidia chinensis var. chinensis (kiwifruit) genome highlights the challenges associated with draft genomes and gene prediction in plants.</title>
        <authorList>
            <person name="Pilkington S."/>
            <person name="Crowhurst R."/>
            <person name="Hilario E."/>
            <person name="Nardozza S."/>
            <person name="Fraser L."/>
            <person name="Peng Y."/>
            <person name="Gunaseelan K."/>
            <person name="Simpson R."/>
            <person name="Tahir J."/>
            <person name="Deroles S."/>
            <person name="Templeton K."/>
            <person name="Luo Z."/>
            <person name="Davy M."/>
            <person name="Cheng C."/>
            <person name="Mcneilage M."/>
            <person name="Scaglione D."/>
            <person name="Liu Y."/>
            <person name="Zhang Q."/>
            <person name="Datson P."/>
            <person name="De Silva N."/>
            <person name="Gardiner S."/>
            <person name="Bassett H."/>
            <person name="Chagne D."/>
            <person name="Mccallum J."/>
            <person name="Dzierzon H."/>
            <person name="Deng C."/>
            <person name="Wang Y.-Y."/>
            <person name="Barron N."/>
            <person name="Manako K."/>
            <person name="Bowen J."/>
            <person name="Foster T."/>
            <person name="Erridge Z."/>
            <person name="Tiffin H."/>
            <person name="Waite C."/>
            <person name="Davies K."/>
            <person name="Grierson E."/>
            <person name="Laing W."/>
            <person name="Kirk R."/>
            <person name="Chen X."/>
            <person name="Wood M."/>
            <person name="Montefiori M."/>
            <person name="Brummell D."/>
            <person name="Schwinn K."/>
            <person name="Catanach A."/>
            <person name="Fullerton C."/>
            <person name="Li D."/>
            <person name="Meiyalaghan S."/>
            <person name="Nieuwenhuizen N."/>
            <person name="Read N."/>
            <person name="Prakash R."/>
            <person name="Hunter D."/>
            <person name="Zhang H."/>
            <person name="Mckenzie M."/>
            <person name="Knabel M."/>
            <person name="Harris A."/>
            <person name="Allan A."/>
            <person name="Chen A."/>
            <person name="Janssen B."/>
            <person name="Plunkett B."/>
            <person name="Dwamena C."/>
            <person name="Voogd C."/>
            <person name="Leif D."/>
            <person name="Lafferty D."/>
            <person name="Souleyre E."/>
            <person name="Varkonyi-Gasic E."/>
            <person name="Gambi F."/>
            <person name="Hanley J."/>
            <person name="Yao J.-L."/>
            <person name="Cheung J."/>
            <person name="David K."/>
            <person name="Warren B."/>
            <person name="Marsh K."/>
            <person name="Snowden K."/>
            <person name="Lin-Wang K."/>
            <person name="Brian L."/>
            <person name="Martinez-Sanchez M."/>
            <person name="Wang M."/>
            <person name="Ileperuma N."/>
            <person name="Macnee N."/>
            <person name="Campin R."/>
            <person name="Mcatee P."/>
            <person name="Drummond R."/>
            <person name="Espley R."/>
            <person name="Ireland H."/>
            <person name="Wu R."/>
            <person name="Atkinson R."/>
            <person name="Karunairetnam S."/>
            <person name="Bulley S."/>
            <person name="Chunkath S."/>
            <person name="Hanley Z."/>
            <person name="Storey R."/>
            <person name="Thrimawithana A."/>
            <person name="Thomson S."/>
            <person name="David C."/>
            <person name="Testolin R."/>
        </authorList>
    </citation>
    <scope>NUCLEOTIDE SEQUENCE [LARGE SCALE GENOMIC DNA]</scope>
    <source>
        <strain evidence="5">cv. Red5</strain>
        <tissue evidence="4">Young leaf</tissue>
    </source>
</reference>
<dbReference type="InParanoid" id="A0A2R6QAA7"/>
<dbReference type="AlphaFoldDB" id="A0A2R6QAA7"/>
<evidence type="ECO:0000256" key="3">
    <source>
        <dbReference type="SAM" id="MobiDB-lite"/>
    </source>
</evidence>
<dbReference type="Gene3D" id="1.25.10.10">
    <property type="entry name" value="Leucine-rich Repeat Variant"/>
    <property type="match status" value="2"/>
</dbReference>
<proteinExistence type="predicted"/>
<dbReference type="PANTHER" id="PTHR46700:SF2">
    <property type="entry name" value="ARM REPEAT SUPERFAMILY PROTEIN"/>
    <property type="match status" value="1"/>
</dbReference>
<gene>
    <name evidence="4" type="ORF">CEY00_Acc20695</name>
</gene>
<dbReference type="InterPro" id="IPR016024">
    <property type="entry name" value="ARM-type_fold"/>
</dbReference>
<dbReference type="InterPro" id="IPR000225">
    <property type="entry name" value="Armadillo"/>
</dbReference>
<dbReference type="OMA" id="FLMDTMN"/>
<dbReference type="Gramene" id="PSS04836">
    <property type="protein sequence ID" value="PSS04836"/>
    <property type="gene ID" value="CEY00_Acc20695"/>
</dbReference>
<keyword evidence="5" id="KW-1185">Reference proteome</keyword>
<comment type="caution">
    <text evidence="4">The sequence shown here is derived from an EMBL/GenBank/DDBJ whole genome shotgun (WGS) entry which is preliminary data.</text>
</comment>
<accession>A0A2R6QAA7</accession>
<evidence type="ECO:0000313" key="4">
    <source>
        <dbReference type="EMBL" id="PSS04836.1"/>
    </source>
</evidence>
<evidence type="ECO:0000256" key="2">
    <source>
        <dbReference type="PROSITE-ProRule" id="PRU00259"/>
    </source>
</evidence>
<organism evidence="4 5">
    <name type="scientific">Actinidia chinensis var. chinensis</name>
    <name type="common">Chinese soft-hair kiwi</name>
    <dbReference type="NCBI Taxonomy" id="1590841"/>
    <lineage>
        <taxon>Eukaryota</taxon>
        <taxon>Viridiplantae</taxon>
        <taxon>Streptophyta</taxon>
        <taxon>Embryophyta</taxon>
        <taxon>Tracheophyta</taxon>
        <taxon>Spermatophyta</taxon>
        <taxon>Magnoliopsida</taxon>
        <taxon>eudicotyledons</taxon>
        <taxon>Gunneridae</taxon>
        <taxon>Pentapetalae</taxon>
        <taxon>asterids</taxon>
        <taxon>Ericales</taxon>
        <taxon>Actinidiaceae</taxon>
        <taxon>Actinidia</taxon>
    </lineage>
</organism>
<evidence type="ECO:0000313" key="5">
    <source>
        <dbReference type="Proteomes" id="UP000241394"/>
    </source>
</evidence>
<keyword evidence="1" id="KW-0677">Repeat</keyword>
<dbReference type="EMBL" id="NKQK01000018">
    <property type="protein sequence ID" value="PSS04836.1"/>
    <property type="molecule type" value="Genomic_DNA"/>
</dbReference>
<evidence type="ECO:0000256" key="1">
    <source>
        <dbReference type="ARBA" id="ARBA00022737"/>
    </source>
</evidence>
<feature type="region of interest" description="Disordered" evidence="3">
    <location>
        <begin position="351"/>
        <end position="377"/>
    </location>
</feature>
<name>A0A2R6QAA7_ACTCC</name>
<dbReference type="SUPFAM" id="SSF48371">
    <property type="entry name" value="ARM repeat"/>
    <property type="match status" value="1"/>
</dbReference>
<dbReference type="InterPro" id="IPR011989">
    <property type="entry name" value="ARM-like"/>
</dbReference>
<dbReference type="PROSITE" id="PS50176">
    <property type="entry name" value="ARM_REPEAT"/>
    <property type="match status" value="1"/>
</dbReference>
<feature type="repeat" description="ARM" evidence="2">
    <location>
        <begin position="107"/>
        <end position="151"/>
    </location>
</feature>
<sequence>MSPSQPPNTSDSSHWFSSYIKLRFFTRIRRLLRLTASNKQHTPANQVFDTDTNMERERDCEGGLVILQRAVKRLHFGSWGEKEAAAEEIRRLAKEGLKTRKSLAELGVVPPLVAMVGAAEGGWTRRRAAVRALVELANGNYTNKAMMVEAGILSKLSQNVDILEESTMHEFAQLLLSISTLANNQFPLTSSMILPLLVGILESNSSIETKESCLGTLYNLSTMLDTAGSLAINAVVHHLLRLSLAKETSEKALATLGNLVLTLQGKKAMESNSMVPENLIEILAWEEKPKSQELSAYILMVLAHQSSIQREKMSNLGIVPLLLEVALLGSPLAQKRALKLLQWFKDERNSRIGPHSGPQRRRIAIGSPVSQRETNEGKKMMKNLVLQSLYKNMKTITQRANIGDEDSCSKLKALVISSSSKSLPY</sequence>
<dbReference type="OrthoDB" id="777117at2759"/>